<dbReference type="Gene3D" id="3.30.465.10">
    <property type="match status" value="1"/>
</dbReference>
<evidence type="ECO:0000313" key="6">
    <source>
        <dbReference type="Proteomes" id="UP000461162"/>
    </source>
</evidence>
<evidence type="ECO:0000313" key="5">
    <source>
        <dbReference type="EMBL" id="MUM77338.1"/>
    </source>
</evidence>
<proteinExistence type="predicted"/>
<keyword evidence="2" id="KW-0274">FAD</keyword>
<dbReference type="Pfam" id="PF00941">
    <property type="entry name" value="FAD_binding_5"/>
    <property type="match status" value="1"/>
</dbReference>
<dbReference type="InterPro" id="IPR016166">
    <property type="entry name" value="FAD-bd_PCMH"/>
</dbReference>
<dbReference type="PANTHER" id="PTHR42659:SF2">
    <property type="entry name" value="XANTHINE DEHYDROGENASE SUBUNIT C-RELATED"/>
    <property type="match status" value="1"/>
</dbReference>
<dbReference type="PROSITE" id="PS51387">
    <property type="entry name" value="FAD_PCMH"/>
    <property type="match status" value="1"/>
</dbReference>
<dbReference type="PANTHER" id="PTHR42659">
    <property type="entry name" value="XANTHINE DEHYDROGENASE SUBUNIT C-RELATED"/>
    <property type="match status" value="1"/>
</dbReference>
<dbReference type="Proteomes" id="UP000461162">
    <property type="component" value="Unassembled WGS sequence"/>
</dbReference>
<dbReference type="InterPro" id="IPR051312">
    <property type="entry name" value="Diverse_Substr_Oxidored"/>
</dbReference>
<keyword evidence="3" id="KW-0560">Oxidoreductase</keyword>
<dbReference type="InterPro" id="IPR036318">
    <property type="entry name" value="FAD-bd_PCMH-like_sf"/>
</dbReference>
<dbReference type="InterPro" id="IPR005107">
    <property type="entry name" value="CO_DH_flav_C"/>
</dbReference>
<protein>
    <submittedName>
        <fullName evidence="5">Xanthine dehydrogenase family protein subunit M</fullName>
    </submittedName>
</protein>
<dbReference type="Gene3D" id="3.30.390.50">
    <property type="entry name" value="CO dehydrogenase flavoprotein, C-terminal domain"/>
    <property type="match status" value="1"/>
</dbReference>
<dbReference type="Pfam" id="PF03450">
    <property type="entry name" value="CO_deh_flav_C"/>
    <property type="match status" value="1"/>
</dbReference>
<dbReference type="InterPro" id="IPR016169">
    <property type="entry name" value="FAD-bd_PCMH_sub2"/>
</dbReference>
<evidence type="ECO:0000256" key="3">
    <source>
        <dbReference type="ARBA" id="ARBA00023002"/>
    </source>
</evidence>
<evidence type="ECO:0000259" key="4">
    <source>
        <dbReference type="PROSITE" id="PS51387"/>
    </source>
</evidence>
<dbReference type="EMBL" id="WODC01000003">
    <property type="protein sequence ID" value="MUM77338.1"/>
    <property type="molecule type" value="Genomic_DNA"/>
</dbReference>
<keyword evidence="1" id="KW-0285">Flavoprotein</keyword>
<dbReference type="SUPFAM" id="SSF56176">
    <property type="entry name" value="FAD-binding/transporter-associated domain-like"/>
    <property type="match status" value="1"/>
</dbReference>
<dbReference type="AlphaFoldDB" id="A0A7K1KMM7"/>
<dbReference type="GO" id="GO:0016491">
    <property type="term" value="F:oxidoreductase activity"/>
    <property type="evidence" value="ECO:0007669"/>
    <property type="project" value="UniProtKB-KW"/>
</dbReference>
<organism evidence="5 6">
    <name type="scientific">Pseudodesulfovibrio alkaliphilus</name>
    <dbReference type="NCBI Taxonomy" id="2661613"/>
    <lineage>
        <taxon>Bacteria</taxon>
        <taxon>Pseudomonadati</taxon>
        <taxon>Thermodesulfobacteriota</taxon>
        <taxon>Desulfovibrionia</taxon>
        <taxon>Desulfovibrionales</taxon>
        <taxon>Desulfovibrionaceae</taxon>
    </lineage>
</organism>
<evidence type="ECO:0000256" key="2">
    <source>
        <dbReference type="ARBA" id="ARBA00022827"/>
    </source>
</evidence>
<dbReference type="RefSeq" id="WP_155933375.1">
    <property type="nucleotide sequence ID" value="NZ_WODC01000003.1"/>
</dbReference>
<dbReference type="InterPro" id="IPR036683">
    <property type="entry name" value="CO_DH_flav_C_dom_sf"/>
</dbReference>
<dbReference type="InterPro" id="IPR016167">
    <property type="entry name" value="FAD-bd_PCMH_sub1"/>
</dbReference>
<dbReference type="Gene3D" id="3.30.43.10">
    <property type="entry name" value="Uridine Diphospho-n-acetylenolpyruvylglucosamine Reductase, domain 2"/>
    <property type="match status" value="1"/>
</dbReference>
<sequence>MPLLLPTGLNEVLDLLAEHPEARVLAGGTDLLVRLRACGASPGTIVSLERVAGLGRIEALETATGPAVRIGATATMTDLLRSDTVHQRLPLLHRAASAFAAPTVRNAATLGGNICTASPAADTLPALLVMNASVELASRRGARILPIPHFVLGPGRTALEPGEVLSGVVVPVPRGFTFHHFEKVGQRRAMAIAVVSLAAMLAVEDGRIREARLAWGSVGPTVIRSPEAEAILRGGRLTLSALAEAARAARRAVAPISDIRASADYRRQVAGNLLLRLADLPGRGPGD</sequence>
<name>A0A7K1KMM7_9BACT</name>
<evidence type="ECO:0000256" key="1">
    <source>
        <dbReference type="ARBA" id="ARBA00022630"/>
    </source>
</evidence>
<feature type="domain" description="FAD-binding PCMH-type" evidence="4">
    <location>
        <begin position="1"/>
        <end position="175"/>
    </location>
</feature>
<dbReference type="InterPro" id="IPR002346">
    <property type="entry name" value="Mopterin_DH_FAD-bd"/>
</dbReference>
<dbReference type="SUPFAM" id="SSF55447">
    <property type="entry name" value="CO dehydrogenase flavoprotein C-terminal domain-like"/>
    <property type="match status" value="1"/>
</dbReference>
<gene>
    <name evidence="5" type="ORF">GKC30_06810</name>
</gene>
<keyword evidence="6" id="KW-1185">Reference proteome</keyword>
<accession>A0A7K1KMM7</accession>
<dbReference type="GO" id="GO:0071949">
    <property type="term" value="F:FAD binding"/>
    <property type="evidence" value="ECO:0007669"/>
    <property type="project" value="InterPro"/>
</dbReference>
<comment type="caution">
    <text evidence="5">The sequence shown here is derived from an EMBL/GenBank/DDBJ whole genome shotgun (WGS) entry which is preliminary data.</text>
</comment>
<dbReference type="SMART" id="SM01092">
    <property type="entry name" value="CO_deh_flav_C"/>
    <property type="match status" value="1"/>
</dbReference>
<reference evidence="5 6" key="1">
    <citation type="submission" date="2019-11" db="EMBL/GenBank/DDBJ databases">
        <title>Pseudodesulfovibrio alkaliphilus, sp. nov., an alkaliphilic sulfate-reducing bacteria from mud volcano of Taman peninsula, Russia.</title>
        <authorList>
            <person name="Frolova A."/>
            <person name="Merkel A.Y."/>
            <person name="Slobodkin A.I."/>
        </authorList>
    </citation>
    <scope>NUCLEOTIDE SEQUENCE [LARGE SCALE GENOMIC DNA]</scope>
    <source>
        <strain evidence="5 6">F-1</strain>
    </source>
</reference>